<dbReference type="Proteomes" id="UP000179129">
    <property type="component" value="Unassembled WGS sequence"/>
</dbReference>
<name>A0A1F5YW60_9BACT</name>
<comment type="caution">
    <text evidence="4">The sequence shown here is derived from an EMBL/GenBank/DDBJ whole genome shotgun (WGS) entry which is preliminary data.</text>
</comment>
<evidence type="ECO:0000313" key="5">
    <source>
        <dbReference type="Proteomes" id="UP000179129"/>
    </source>
</evidence>
<keyword evidence="2" id="KW-0175">Coiled coil</keyword>
<evidence type="ECO:0000259" key="3">
    <source>
        <dbReference type="Pfam" id="PF01551"/>
    </source>
</evidence>
<dbReference type="SUPFAM" id="SSF51261">
    <property type="entry name" value="Duplicated hybrid motif"/>
    <property type="match status" value="1"/>
</dbReference>
<accession>A0A1F5YW60</accession>
<gene>
    <name evidence="4" type="ORF">A3F83_04475</name>
</gene>
<dbReference type="CDD" id="cd12797">
    <property type="entry name" value="M23_peptidase"/>
    <property type="match status" value="1"/>
</dbReference>
<keyword evidence="1" id="KW-0732">Signal</keyword>
<dbReference type="InterPro" id="IPR016047">
    <property type="entry name" value="M23ase_b-sheet_dom"/>
</dbReference>
<protein>
    <recommendedName>
        <fullName evidence="3">M23ase beta-sheet core domain-containing protein</fullName>
    </recommendedName>
</protein>
<evidence type="ECO:0000256" key="2">
    <source>
        <dbReference type="SAM" id="Coils"/>
    </source>
</evidence>
<evidence type="ECO:0000313" key="4">
    <source>
        <dbReference type="EMBL" id="OGG04430.1"/>
    </source>
</evidence>
<dbReference type="PANTHER" id="PTHR21666">
    <property type="entry name" value="PEPTIDASE-RELATED"/>
    <property type="match status" value="1"/>
</dbReference>
<dbReference type="Pfam" id="PF01551">
    <property type="entry name" value="Peptidase_M23"/>
    <property type="match status" value="1"/>
</dbReference>
<dbReference type="AlphaFoldDB" id="A0A1F5YW60"/>
<dbReference type="EMBL" id="MFIX01000121">
    <property type="protein sequence ID" value="OGG04430.1"/>
    <property type="molecule type" value="Genomic_DNA"/>
</dbReference>
<dbReference type="InterPro" id="IPR050570">
    <property type="entry name" value="Cell_wall_metabolism_enzyme"/>
</dbReference>
<dbReference type="InterPro" id="IPR011055">
    <property type="entry name" value="Dup_hybrid_motif"/>
</dbReference>
<proteinExistence type="predicted"/>
<organism evidence="4 5">
    <name type="scientific">Candidatus Glassbacteria bacterium RIFCSPLOWO2_12_FULL_58_11</name>
    <dbReference type="NCBI Taxonomy" id="1817867"/>
    <lineage>
        <taxon>Bacteria</taxon>
        <taxon>Candidatus Glassiibacteriota</taxon>
    </lineage>
</organism>
<evidence type="ECO:0000256" key="1">
    <source>
        <dbReference type="ARBA" id="ARBA00022729"/>
    </source>
</evidence>
<feature type="coiled-coil region" evidence="2">
    <location>
        <begin position="142"/>
        <end position="173"/>
    </location>
</feature>
<dbReference type="Gene3D" id="2.70.70.10">
    <property type="entry name" value="Glucose Permease (Domain IIA)"/>
    <property type="match status" value="1"/>
</dbReference>
<sequence>MKNKMYLMIFYSNGRSRNIGFDLIRSTRLCATTVAIAFLLFTGMIAYNFYQLSMVRNVHSQTMQSYSVDQQKIKTRLVSLESFEEKISFYLGGVLEDGENLDTITGGAGGMGGGEELDLAGSDLEAPSEGSDITFIAQDHESESTEERVSRLKIRLEELADQALQEKNRLEYTPSILPSPGYMTSRFGWRRSPFTGGRHFHRGIDLVNKIGTPVKASASGTVLFSGPEEYWGNAIFISHRDGIISKYGHLSKTNVHAGELVHRGEVIGQIGMTGRTTGPHLHYQIEIKDKAVDPTQFIIEEID</sequence>
<reference evidence="4 5" key="1">
    <citation type="journal article" date="2016" name="Nat. Commun.">
        <title>Thousands of microbial genomes shed light on interconnected biogeochemical processes in an aquifer system.</title>
        <authorList>
            <person name="Anantharaman K."/>
            <person name="Brown C.T."/>
            <person name="Hug L.A."/>
            <person name="Sharon I."/>
            <person name="Castelle C.J."/>
            <person name="Probst A.J."/>
            <person name="Thomas B.C."/>
            <person name="Singh A."/>
            <person name="Wilkins M.J."/>
            <person name="Karaoz U."/>
            <person name="Brodie E.L."/>
            <person name="Williams K.H."/>
            <person name="Hubbard S.S."/>
            <person name="Banfield J.F."/>
        </authorList>
    </citation>
    <scope>NUCLEOTIDE SEQUENCE [LARGE SCALE GENOMIC DNA]</scope>
</reference>
<feature type="domain" description="M23ase beta-sheet core" evidence="3">
    <location>
        <begin position="200"/>
        <end position="294"/>
    </location>
</feature>
<dbReference type="GO" id="GO:0004222">
    <property type="term" value="F:metalloendopeptidase activity"/>
    <property type="evidence" value="ECO:0007669"/>
    <property type="project" value="TreeGrafter"/>
</dbReference>
<dbReference type="PANTHER" id="PTHR21666:SF289">
    <property type="entry name" value="L-ALA--D-GLU ENDOPEPTIDASE"/>
    <property type="match status" value="1"/>
</dbReference>
<dbReference type="STRING" id="1817867.A3F83_04475"/>